<dbReference type="HOGENOM" id="CLU_989944_0_0_3"/>
<reference evidence="2 3" key="1">
    <citation type="journal article" date="2007" name="PLoS Genet.">
        <title>Patterns and implications of gene gain and loss in the evolution of Prochlorococcus.</title>
        <authorList>
            <person name="Kettler G.C."/>
            <person name="Martiny A.C."/>
            <person name="Huang K."/>
            <person name="Zucker J."/>
            <person name="Coleman M.L."/>
            <person name="Rodrigue S."/>
            <person name="Chen F."/>
            <person name="Lapidus A."/>
            <person name="Ferriera S."/>
            <person name="Johnson J."/>
            <person name="Steglich C."/>
            <person name="Church G.M."/>
            <person name="Richardson P."/>
            <person name="Chisholm S.W."/>
        </authorList>
    </citation>
    <scope>NUCLEOTIDE SEQUENCE [LARGE SCALE GENOMIC DNA]</scope>
    <source>
        <strain evidence="2 3">MIT 9215</strain>
    </source>
</reference>
<dbReference type="Proteomes" id="UP000002014">
    <property type="component" value="Chromosome"/>
</dbReference>
<dbReference type="STRING" id="93060.P9215_14391"/>
<protein>
    <submittedName>
        <fullName evidence="2">Nucleoside-diphosphate-sugar epimerase</fullName>
    </submittedName>
</protein>
<dbReference type="InterPro" id="IPR001509">
    <property type="entry name" value="Epimerase_deHydtase"/>
</dbReference>
<dbReference type="PANTHER" id="PTHR43245:SF13">
    <property type="entry name" value="UDP-D-APIOSE_UDP-D-XYLOSE SYNTHASE 2"/>
    <property type="match status" value="1"/>
</dbReference>
<evidence type="ECO:0000313" key="3">
    <source>
        <dbReference type="Proteomes" id="UP000002014"/>
    </source>
</evidence>
<dbReference type="Gene3D" id="3.40.50.720">
    <property type="entry name" value="NAD(P)-binding Rossmann-like Domain"/>
    <property type="match status" value="1"/>
</dbReference>
<name>A8G621_PROM2</name>
<accession>A8G621</accession>
<sequence>MSLLIIGKNGFLGKSISLTCQLLKINYFSFSREDWKHFLKHEPSQWLKDNGVTTIIFAAGYSKRFKTFEINSIKEPSLLSKSLSFNLRLVYLSSSLVYGKQKNESLSSLKENLICFPTGEYGFYKKIIEDFVLSHNSQNCVLRLSSCIGKEKSSGLLKVINEKVIQTSGKFIEMKHANTIRDYLYIENASKMIIEIANNKDCSGIFNIGSGKGYSVDYIIREFEKFYNLKPRKIKFGKQMEEDPLKHVLNMSKTNGYLNKTLKKEIFEQNQIKLYLSKNKK</sequence>
<dbReference type="SUPFAM" id="SSF51735">
    <property type="entry name" value="NAD(P)-binding Rossmann-fold domains"/>
    <property type="match status" value="1"/>
</dbReference>
<dbReference type="PANTHER" id="PTHR43245">
    <property type="entry name" value="BIFUNCTIONAL POLYMYXIN RESISTANCE PROTEIN ARNA"/>
    <property type="match status" value="1"/>
</dbReference>
<dbReference type="InterPro" id="IPR050177">
    <property type="entry name" value="Lipid_A_modif_metabolic_enz"/>
</dbReference>
<dbReference type="KEGG" id="pmh:P9215_14391"/>
<dbReference type="eggNOG" id="COG0451">
    <property type="taxonomic scope" value="Bacteria"/>
</dbReference>
<dbReference type="EMBL" id="CP000825">
    <property type="protein sequence ID" value="ABV51052.1"/>
    <property type="molecule type" value="Genomic_DNA"/>
</dbReference>
<dbReference type="RefSeq" id="WP_012008100.1">
    <property type="nucleotide sequence ID" value="NC_009840.1"/>
</dbReference>
<dbReference type="OrthoDB" id="9811743at2"/>
<dbReference type="AlphaFoldDB" id="A8G621"/>
<dbReference type="Pfam" id="PF01370">
    <property type="entry name" value="Epimerase"/>
    <property type="match status" value="1"/>
</dbReference>
<evidence type="ECO:0000313" key="2">
    <source>
        <dbReference type="EMBL" id="ABV51052.1"/>
    </source>
</evidence>
<proteinExistence type="predicted"/>
<organism evidence="2 3">
    <name type="scientific">Prochlorococcus marinus (strain MIT 9215)</name>
    <dbReference type="NCBI Taxonomy" id="93060"/>
    <lineage>
        <taxon>Bacteria</taxon>
        <taxon>Bacillati</taxon>
        <taxon>Cyanobacteriota</taxon>
        <taxon>Cyanophyceae</taxon>
        <taxon>Synechococcales</taxon>
        <taxon>Prochlorococcaceae</taxon>
        <taxon>Prochlorococcus</taxon>
    </lineage>
</organism>
<feature type="domain" description="NAD-dependent epimerase/dehydratase" evidence="1">
    <location>
        <begin position="45"/>
        <end position="209"/>
    </location>
</feature>
<gene>
    <name evidence="2" type="ordered locus">P9215_14391</name>
</gene>
<dbReference type="InterPro" id="IPR036291">
    <property type="entry name" value="NAD(P)-bd_dom_sf"/>
</dbReference>
<evidence type="ECO:0000259" key="1">
    <source>
        <dbReference type="Pfam" id="PF01370"/>
    </source>
</evidence>